<dbReference type="CDD" id="cd18186">
    <property type="entry name" value="BTB_POZ_ZBTB_KLHL-like"/>
    <property type="match status" value="1"/>
</dbReference>
<evidence type="ECO:0000313" key="4">
    <source>
        <dbReference type="Proteomes" id="UP000799439"/>
    </source>
</evidence>
<feature type="compositionally biased region" description="Low complexity" evidence="1">
    <location>
        <begin position="94"/>
        <end position="106"/>
    </location>
</feature>
<feature type="domain" description="BTB" evidence="2">
    <location>
        <begin position="383"/>
        <end position="461"/>
    </location>
</feature>
<accession>A0A9P4IPI6</accession>
<reference evidence="3" key="1">
    <citation type="journal article" date="2020" name="Stud. Mycol.">
        <title>101 Dothideomycetes genomes: a test case for predicting lifestyles and emergence of pathogens.</title>
        <authorList>
            <person name="Haridas S."/>
            <person name="Albert R."/>
            <person name="Binder M."/>
            <person name="Bloem J."/>
            <person name="Labutti K."/>
            <person name="Salamov A."/>
            <person name="Andreopoulos B."/>
            <person name="Baker S."/>
            <person name="Barry K."/>
            <person name="Bills G."/>
            <person name="Bluhm B."/>
            <person name="Cannon C."/>
            <person name="Castanera R."/>
            <person name="Culley D."/>
            <person name="Daum C."/>
            <person name="Ezra D."/>
            <person name="Gonzalez J."/>
            <person name="Henrissat B."/>
            <person name="Kuo A."/>
            <person name="Liang C."/>
            <person name="Lipzen A."/>
            <person name="Lutzoni F."/>
            <person name="Magnuson J."/>
            <person name="Mondo S."/>
            <person name="Nolan M."/>
            <person name="Ohm R."/>
            <person name="Pangilinan J."/>
            <person name="Park H.-J."/>
            <person name="Ramirez L."/>
            <person name="Alfaro M."/>
            <person name="Sun H."/>
            <person name="Tritt A."/>
            <person name="Yoshinaga Y."/>
            <person name="Zwiers L.-H."/>
            <person name="Turgeon B."/>
            <person name="Goodwin S."/>
            <person name="Spatafora J."/>
            <person name="Crous P."/>
            <person name="Grigoriev I."/>
        </authorList>
    </citation>
    <scope>NUCLEOTIDE SEQUENCE</scope>
    <source>
        <strain evidence="3">CBS 260.36</strain>
    </source>
</reference>
<feature type="compositionally biased region" description="Basic residues" evidence="1">
    <location>
        <begin position="24"/>
        <end position="35"/>
    </location>
</feature>
<organism evidence="3 4">
    <name type="scientific">Myriangium duriaei CBS 260.36</name>
    <dbReference type="NCBI Taxonomy" id="1168546"/>
    <lineage>
        <taxon>Eukaryota</taxon>
        <taxon>Fungi</taxon>
        <taxon>Dikarya</taxon>
        <taxon>Ascomycota</taxon>
        <taxon>Pezizomycotina</taxon>
        <taxon>Dothideomycetes</taxon>
        <taxon>Dothideomycetidae</taxon>
        <taxon>Myriangiales</taxon>
        <taxon>Myriangiaceae</taxon>
        <taxon>Myriangium</taxon>
    </lineage>
</organism>
<dbReference type="InterPro" id="IPR000210">
    <property type="entry name" value="BTB/POZ_dom"/>
</dbReference>
<dbReference type="AlphaFoldDB" id="A0A9P4IPI6"/>
<sequence>MAQPSTEKKHVRQNTRIVPAIPKHFGRKSIDKKHKKEPDSTEHNNFTPVNGEAESSKTYKNDSPNSVRELVTHGISPSPVSTASEDATHKDPVIADSSAVSVASPALGEHKEGLASATPDHTASANHESEEPHTVGGGDADIASETTSSDKISAANKSPVELPPPFYPASHAALRGRDASNRRSFVFGGTVDSSAPSPVPPLSAGSWNSSAGFVPTDGMTSPTPPQMNGFGRPAPYMNGARPAPAQVQGTGPFNYPNHYSQPSQSIANGHPAQPPRQWQSSQHMHPNRSASISSNPSDIPYPPQYSTYAPAPTFPFYNSTDGSLNGMNMPRNLQYPSYPPAFHSSRGSGHFDPRAQAGPTPDYHNAQSLRDHVDGMFDTTEHSDCVLRFGPIKDADKDIPGHAVILSRSPKLRRLLSQTATTGNAAQPRVVDISADIHFHGSAMFNLALRYLYGGSLIRRDHLQSNLGSPTQAMSSILSYVWAGWFLEMPEIATAGLALATEFLLPDNLEVALDFALKQDATSQPTTNGHQSTPPHIPKYYPYSNELLFSIQRFLTFPLTNGFELDPSTPELDNLPRIPLALRAQKAPGFHASRPSVNHPKLQAITLGSFQAQTSANRTLSSVLLSIPSFVLQALFADRAFRERMPPDAAVGLATAVIAEREKRRHAAVGVFDTLGEAAKDGLGGAMKELSMEEQVETIAPEMGGFRVVVKSGVELQD</sequence>
<feature type="region of interest" description="Disordered" evidence="1">
    <location>
        <begin position="338"/>
        <end position="367"/>
    </location>
</feature>
<keyword evidence="4" id="KW-1185">Reference proteome</keyword>
<comment type="caution">
    <text evidence="3">The sequence shown here is derived from an EMBL/GenBank/DDBJ whole genome shotgun (WGS) entry which is preliminary data.</text>
</comment>
<dbReference type="Proteomes" id="UP000799439">
    <property type="component" value="Unassembled WGS sequence"/>
</dbReference>
<dbReference type="OrthoDB" id="5329403at2759"/>
<dbReference type="Gene3D" id="3.30.710.10">
    <property type="entry name" value="Potassium Channel Kv1.1, Chain A"/>
    <property type="match status" value="1"/>
</dbReference>
<feature type="compositionally biased region" description="Polar residues" evidence="1">
    <location>
        <begin position="276"/>
        <end position="297"/>
    </location>
</feature>
<dbReference type="InterPro" id="IPR011333">
    <property type="entry name" value="SKP1/BTB/POZ_sf"/>
</dbReference>
<name>A0A9P4IPI6_9PEZI</name>
<evidence type="ECO:0000259" key="2">
    <source>
        <dbReference type="PROSITE" id="PS50097"/>
    </source>
</evidence>
<dbReference type="EMBL" id="ML996095">
    <property type="protein sequence ID" value="KAF2147728.1"/>
    <property type="molecule type" value="Genomic_DNA"/>
</dbReference>
<proteinExistence type="predicted"/>
<feature type="compositionally biased region" description="Polar residues" evidence="1">
    <location>
        <begin position="247"/>
        <end position="267"/>
    </location>
</feature>
<evidence type="ECO:0000256" key="1">
    <source>
        <dbReference type="SAM" id="MobiDB-lite"/>
    </source>
</evidence>
<feature type="region of interest" description="Disordered" evidence="1">
    <location>
        <begin position="1"/>
        <end position="171"/>
    </location>
</feature>
<gene>
    <name evidence="3" type="ORF">K461DRAFT_298345</name>
</gene>
<feature type="region of interest" description="Disordered" evidence="1">
    <location>
        <begin position="240"/>
        <end position="305"/>
    </location>
</feature>
<evidence type="ECO:0000313" key="3">
    <source>
        <dbReference type="EMBL" id="KAF2147728.1"/>
    </source>
</evidence>
<dbReference type="PROSITE" id="PS50097">
    <property type="entry name" value="BTB"/>
    <property type="match status" value="1"/>
</dbReference>
<protein>
    <recommendedName>
        <fullName evidence="2">BTB domain-containing protein</fullName>
    </recommendedName>
</protein>